<comment type="caution">
    <text evidence="2">The sequence shown here is derived from an EMBL/GenBank/DDBJ whole genome shotgun (WGS) entry which is preliminary data.</text>
</comment>
<accession>A0A4Z1SQ27</accession>
<sequence length="121" mass="12947">MSNYLQTIQHASVNCRQHLAGSDYGRYLLSQARLYEQIDNIITLLQIPPSAPPAAVAAILPQTPVGAVPSMGPGGGSPRLSQYRQTARAPGVGMSQARSAIPSLPNEARLFGDYINRSMGR</sequence>
<protein>
    <submittedName>
        <fullName evidence="2">Uncharacterized protein</fullName>
    </submittedName>
</protein>
<reference evidence="2 3" key="1">
    <citation type="submission" date="2019-05" db="EMBL/GenBank/DDBJ databases">
        <title>The compact genome of Giardia muris reveals important steps in the evolution of intestinal protozoan parasites.</title>
        <authorList>
            <person name="Xu F."/>
            <person name="Jimenez-Gonzalez A."/>
            <person name="Einarsson E."/>
            <person name="Astvaldsson A."/>
            <person name="Peirasmaki D."/>
            <person name="Eckmann L."/>
            <person name="Andersson J.O."/>
            <person name="Svard S.G."/>
            <person name="Jerlstrom-Hultqvist J."/>
        </authorList>
    </citation>
    <scope>NUCLEOTIDE SEQUENCE [LARGE SCALE GENOMIC DNA]</scope>
    <source>
        <strain evidence="2 3">Roberts-Thomson</strain>
    </source>
</reference>
<evidence type="ECO:0000313" key="2">
    <source>
        <dbReference type="EMBL" id="TNJ27934.1"/>
    </source>
</evidence>
<feature type="region of interest" description="Disordered" evidence="1">
    <location>
        <begin position="69"/>
        <end position="98"/>
    </location>
</feature>
<dbReference type="AlphaFoldDB" id="A0A4Z1SQ27"/>
<dbReference type="VEuPathDB" id="GiardiaDB:GMRT_12496"/>
<evidence type="ECO:0000313" key="3">
    <source>
        <dbReference type="Proteomes" id="UP000315496"/>
    </source>
</evidence>
<dbReference type="EMBL" id="VDLU01000003">
    <property type="protein sequence ID" value="TNJ27934.1"/>
    <property type="molecule type" value="Genomic_DNA"/>
</dbReference>
<proteinExistence type="predicted"/>
<gene>
    <name evidence="2" type="ORF">GMRT_12496</name>
</gene>
<evidence type="ECO:0000256" key="1">
    <source>
        <dbReference type="SAM" id="MobiDB-lite"/>
    </source>
</evidence>
<organism evidence="2 3">
    <name type="scientific">Giardia muris</name>
    <dbReference type="NCBI Taxonomy" id="5742"/>
    <lineage>
        <taxon>Eukaryota</taxon>
        <taxon>Metamonada</taxon>
        <taxon>Diplomonadida</taxon>
        <taxon>Hexamitidae</taxon>
        <taxon>Giardiinae</taxon>
        <taxon>Giardia</taxon>
    </lineage>
</organism>
<keyword evidence="3" id="KW-1185">Reference proteome</keyword>
<dbReference type="Proteomes" id="UP000315496">
    <property type="component" value="Chromosome 3"/>
</dbReference>
<dbReference type="OrthoDB" id="10252757at2759"/>
<name>A0A4Z1SQ27_GIAMU</name>